<dbReference type="Proteomes" id="UP000284109">
    <property type="component" value="Unassembled WGS sequence"/>
</dbReference>
<keyword evidence="1" id="KW-1133">Transmembrane helix</keyword>
<dbReference type="Pfam" id="PF04977">
    <property type="entry name" value="DivIC"/>
    <property type="match status" value="1"/>
</dbReference>
<comment type="caution">
    <text evidence="3">The sequence shown here is derived from an EMBL/GenBank/DDBJ whole genome shotgun (WGS) entry which is preliminary data.</text>
</comment>
<dbReference type="PANTHER" id="PTHR40027">
    <property type="entry name" value="CELL DIVISION PROTEIN DIVIC"/>
    <property type="match status" value="1"/>
</dbReference>
<feature type="transmembrane region" description="Helical" evidence="1">
    <location>
        <begin position="39"/>
        <end position="57"/>
    </location>
</feature>
<keyword evidence="4" id="KW-1185">Reference proteome</keyword>
<dbReference type="InterPro" id="IPR007060">
    <property type="entry name" value="FtsL/DivIC"/>
</dbReference>
<dbReference type="GO" id="GO:0051301">
    <property type="term" value="P:cell division"/>
    <property type="evidence" value="ECO:0007669"/>
    <property type="project" value="InterPro"/>
</dbReference>
<evidence type="ECO:0000256" key="1">
    <source>
        <dbReference type="SAM" id="Phobius"/>
    </source>
</evidence>
<accession>A0A347SPV4</accession>
<protein>
    <submittedName>
        <fullName evidence="3">Septum formation initiator family protein</fullName>
    </submittedName>
</protein>
<name>A0A347SPV4_9LACO</name>
<keyword evidence="1" id="KW-0812">Transmembrane</keyword>
<dbReference type="EMBL" id="QOCS01000007">
    <property type="protein sequence ID" value="RHW47754.1"/>
    <property type="molecule type" value="Genomic_DNA"/>
</dbReference>
<evidence type="ECO:0000313" key="2">
    <source>
        <dbReference type="EMBL" id="RHW47754.1"/>
    </source>
</evidence>
<sequence length="130" mass="15299">MPQIQRSNNIRPINLSNDDLSAEKKFKLRVRQVHRRRTSILMLIFGGISLAFGGQLYQAHQIKAQTQTQLVQQQQKLHNARSRSNDLHAQVRQLHDPEYLDNLIRYRFNYSRDGEIIYNIPSEANKNLNF</sequence>
<dbReference type="PANTHER" id="PTHR40027:SF1">
    <property type="entry name" value="CELL DIVISION PROTEIN DIVIC"/>
    <property type="match status" value="1"/>
</dbReference>
<dbReference type="EMBL" id="QOCR01000001">
    <property type="protein sequence ID" value="RHW51932.1"/>
    <property type="molecule type" value="Genomic_DNA"/>
</dbReference>
<dbReference type="AlphaFoldDB" id="A0A347SPV4"/>
<dbReference type="Proteomes" id="UP000284822">
    <property type="component" value="Unassembled WGS sequence"/>
</dbReference>
<evidence type="ECO:0000313" key="5">
    <source>
        <dbReference type="Proteomes" id="UP000284822"/>
    </source>
</evidence>
<dbReference type="InterPro" id="IPR039076">
    <property type="entry name" value="DivIC"/>
</dbReference>
<proteinExistence type="predicted"/>
<dbReference type="RefSeq" id="WP_118899526.1">
    <property type="nucleotide sequence ID" value="NZ_CP031513.1"/>
</dbReference>
<gene>
    <name evidence="3" type="ORF">DS831_00965</name>
    <name evidence="2" type="ORF">DS832_03045</name>
</gene>
<dbReference type="KEGG" id="lbm:DS830_00410"/>
<organism evidence="3 4">
    <name type="scientific">Bombilactobacillus bombi</name>
    <dbReference type="NCBI Taxonomy" id="1303590"/>
    <lineage>
        <taxon>Bacteria</taxon>
        <taxon>Bacillati</taxon>
        <taxon>Bacillota</taxon>
        <taxon>Bacilli</taxon>
        <taxon>Lactobacillales</taxon>
        <taxon>Lactobacillaceae</taxon>
        <taxon>Bombilactobacillus</taxon>
    </lineage>
</organism>
<dbReference type="OrthoDB" id="2151746at2"/>
<reference evidence="4 5" key="1">
    <citation type="submission" date="2018-07" db="EMBL/GenBank/DDBJ databases">
        <title>Genome sequences of six Lactobacillus spp. isolated from bumble bee guts.</title>
        <authorList>
            <person name="Motta E.V.S."/>
            <person name="Moran N.A."/>
        </authorList>
    </citation>
    <scope>NUCLEOTIDE SEQUENCE [LARGE SCALE GENOMIC DNA]</scope>
    <source>
        <strain evidence="3 4">BI-1.1</strain>
        <strain evidence="2 5">LV-8.1</strain>
    </source>
</reference>
<keyword evidence="1" id="KW-0472">Membrane</keyword>
<evidence type="ECO:0000313" key="4">
    <source>
        <dbReference type="Proteomes" id="UP000284109"/>
    </source>
</evidence>
<evidence type="ECO:0000313" key="3">
    <source>
        <dbReference type="EMBL" id="RHW51932.1"/>
    </source>
</evidence>